<keyword evidence="5" id="KW-0547">Nucleotide-binding</keyword>
<dbReference type="SMART" id="SM00382">
    <property type="entry name" value="AAA"/>
    <property type="match status" value="1"/>
</dbReference>
<dbReference type="InterPro" id="IPR027417">
    <property type="entry name" value="P-loop_NTPase"/>
</dbReference>
<proteinExistence type="inferred from homology"/>
<dbReference type="GO" id="GO:0016887">
    <property type="term" value="F:ATP hydrolysis activity"/>
    <property type="evidence" value="ECO:0007669"/>
    <property type="project" value="InterPro"/>
</dbReference>
<evidence type="ECO:0000256" key="2">
    <source>
        <dbReference type="ARBA" id="ARBA00005417"/>
    </source>
</evidence>
<dbReference type="Pfam" id="PF00005">
    <property type="entry name" value="ABC_tran"/>
    <property type="match status" value="1"/>
</dbReference>
<evidence type="ECO:0000259" key="11">
    <source>
        <dbReference type="PROSITE" id="PS50929"/>
    </source>
</evidence>
<feature type="transmembrane region" description="Helical" evidence="9">
    <location>
        <begin position="171"/>
        <end position="190"/>
    </location>
</feature>
<gene>
    <name evidence="12" type="ORF">DW352_26460</name>
</gene>
<dbReference type="KEGG" id="ptaw:DW352_26460"/>
<feature type="transmembrane region" description="Helical" evidence="9">
    <location>
        <begin position="65"/>
        <end position="85"/>
    </location>
</feature>
<protein>
    <submittedName>
        <fullName evidence="12">ABC transporter ATP-binding protein</fullName>
    </submittedName>
</protein>
<evidence type="ECO:0000256" key="8">
    <source>
        <dbReference type="ARBA" id="ARBA00023136"/>
    </source>
</evidence>
<dbReference type="Pfam" id="PF00664">
    <property type="entry name" value="ABC_membrane"/>
    <property type="match status" value="1"/>
</dbReference>
<dbReference type="PROSITE" id="PS50893">
    <property type="entry name" value="ABC_TRANSPORTER_2"/>
    <property type="match status" value="1"/>
</dbReference>
<name>A0A346A3L4_9HYPH</name>
<sequence length="600" mass="66001">MPSADADERYSTYAMVRRLLLEQGLARWPQYAIAFTLMAVAAGCTALPAYLISDFVNEAYLDRRFETIVWLGAVTMIIFLVKGITDYSHQVILARIGNSIIAENQRKLFDKLLSERISFYADRHSSEFAARLSMGANAANQVLNQLVTALGRDFFTVVGLVTVMAVQDPKLTLIIFVVVPPAMLLLRNMIRRIRAITKAQFTGGTRILETMQETIQGISVVKAFTLEDQMHKRFDANVRAVEYESNKFARVATRSSPIMEALGGIAVSIGLVYGGYRTIVLGGTPGELVSFITAFLLATQPAKRLARLNIELNSQLVNVRQLFDVIDSPETEPREDEKPALKVDRANIEFSNVAFAYRPDEPVLRGLTLTAEAGKVTALVGPSGGGKSTTLNLLLRFYEVGSGTITIDGQNIADVSRRSLRSAIAYVGQNVFLFRGTIRDNIAFGKENATDEEIVAAAKAAYAHDFILSFPKGYDTPVGEHGLQLSGGQRQRIAIARALIRNASIILLDEATAALDSESERQVQDAITHLTEGRTSIVIAHRLHTVTHADCIYVIENGAVVEAGEHYDLLRRGGRYTSFYRLQFKNQELADQVIAMSSAG</sequence>
<dbReference type="Gene3D" id="3.40.50.300">
    <property type="entry name" value="P-loop containing nucleotide triphosphate hydrolases"/>
    <property type="match status" value="1"/>
</dbReference>
<dbReference type="Proteomes" id="UP000254889">
    <property type="component" value="Chromosome"/>
</dbReference>
<evidence type="ECO:0000256" key="1">
    <source>
        <dbReference type="ARBA" id="ARBA00004651"/>
    </source>
</evidence>
<evidence type="ECO:0000256" key="4">
    <source>
        <dbReference type="ARBA" id="ARBA00022692"/>
    </source>
</evidence>
<comment type="subcellular location">
    <subcellularLocation>
        <location evidence="1">Cell membrane</location>
        <topology evidence="1">Multi-pass membrane protein</topology>
    </subcellularLocation>
</comment>
<evidence type="ECO:0000256" key="3">
    <source>
        <dbReference type="ARBA" id="ARBA00022448"/>
    </source>
</evidence>
<evidence type="ECO:0000256" key="5">
    <source>
        <dbReference type="ARBA" id="ARBA00022741"/>
    </source>
</evidence>
<dbReference type="PROSITE" id="PS50929">
    <property type="entry name" value="ABC_TM1F"/>
    <property type="match status" value="1"/>
</dbReference>
<keyword evidence="4 9" id="KW-0812">Transmembrane</keyword>
<dbReference type="EMBL" id="CP031417">
    <property type="protein sequence ID" value="AXK83761.1"/>
    <property type="molecule type" value="Genomic_DNA"/>
</dbReference>
<dbReference type="GO" id="GO:0140359">
    <property type="term" value="F:ABC-type transporter activity"/>
    <property type="evidence" value="ECO:0007669"/>
    <property type="project" value="InterPro"/>
</dbReference>
<dbReference type="SUPFAM" id="SSF52540">
    <property type="entry name" value="P-loop containing nucleoside triphosphate hydrolases"/>
    <property type="match status" value="1"/>
</dbReference>
<evidence type="ECO:0000256" key="6">
    <source>
        <dbReference type="ARBA" id="ARBA00022840"/>
    </source>
</evidence>
<keyword evidence="8 9" id="KW-0472">Membrane</keyword>
<evidence type="ECO:0000256" key="7">
    <source>
        <dbReference type="ARBA" id="ARBA00022989"/>
    </source>
</evidence>
<keyword evidence="13" id="KW-1185">Reference proteome</keyword>
<dbReference type="GO" id="GO:0005886">
    <property type="term" value="C:plasma membrane"/>
    <property type="evidence" value="ECO:0007669"/>
    <property type="project" value="UniProtKB-SubCell"/>
</dbReference>
<reference evidence="12 13" key="1">
    <citation type="submission" date="2018-07" db="EMBL/GenBank/DDBJ databases">
        <authorList>
            <person name="Quirk P.G."/>
            <person name="Krulwich T.A."/>
        </authorList>
    </citation>
    <scope>NUCLEOTIDE SEQUENCE [LARGE SCALE GENOMIC DNA]</scope>
    <source>
        <strain evidence="12 13">CC-BB4</strain>
    </source>
</reference>
<keyword evidence="3" id="KW-0813">Transport</keyword>
<dbReference type="GO" id="GO:0034040">
    <property type="term" value="F:ATPase-coupled lipid transmembrane transporter activity"/>
    <property type="evidence" value="ECO:0007669"/>
    <property type="project" value="TreeGrafter"/>
</dbReference>
<dbReference type="CDD" id="cd18552">
    <property type="entry name" value="ABC_6TM_MsbA_like"/>
    <property type="match status" value="1"/>
</dbReference>
<feature type="transmembrane region" description="Helical" evidence="9">
    <location>
        <begin position="257"/>
        <end position="273"/>
    </location>
</feature>
<dbReference type="Gene3D" id="1.20.1560.10">
    <property type="entry name" value="ABC transporter type 1, transmembrane domain"/>
    <property type="match status" value="1"/>
</dbReference>
<dbReference type="InterPro" id="IPR017871">
    <property type="entry name" value="ABC_transporter-like_CS"/>
</dbReference>
<feature type="domain" description="ABC transporter" evidence="10">
    <location>
        <begin position="348"/>
        <end position="582"/>
    </location>
</feature>
<feature type="transmembrane region" description="Helical" evidence="9">
    <location>
        <begin position="31"/>
        <end position="53"/>
    </location>
</feature>
<dbReference type="InterPro" id="IPR003593">
    <property type="entry name" value="AAA+_ATPase"/>
</dbReference>
<feature type="domain" description="ABC transmembrane type-1" evidence="11">
    <location>
        <begin position="32"/>
        <end position="314"/>
    </location>
</feature>
<dbReference type="SUPFAM" id="SSF90123">
    <property type="entry name" value="ABC transporter transmembrane region"/>
    <property type="match status" value="1"/>
</dbReference>
<dbReference type="RefSeq" id="WP_115694140.1">
    <property type="nucleotide sequence ID" value="NZ_CP031417.1"/>
</dbReference>
<dbReference type="InterPro" id="IPR036640">
    <property type="entry name" value="ABC1_TM_sf"/>
</dbReference>
<comment type="similarity">
    <text evidence="2">Belongs to the ABC transporter superfamily.</text>
</comment>
<dbReference type="FunFam" id="3.40.50.300:FF:000287">
    <property type="entry name" value="Multidrug ABC transporter ATP-binding protein"/>
    <property type="match status" value="1"/>
</dbReference>
<dbReference type="AlphaFoldDB" id="A0A346A3L4"/>
<accession>A0A346A3L4</accession>
<evidence type="ECO:0000256" key="9">
    <source>
        <dbReference type="SAM" id="Phobius"/>
    </source>
</evidence>
<dbReference type="PANTHER" id="PTHR24221:SF654">
    <property type="entry name" value="ATP-BINDING CASSETTE SUB-FAMILY B MEMBER 6"/>
    <property type="match status" value="1"/>
</dbReference>
<dbReference type="GO" id="GO:0005524">
    <property type="term" value="F:ATP binding"/>
    <property type="evidence" value="ECO:0007669"/>
    <property type="project" value="UniProtKB-KW"/>
</dbReference>
<keyword evidence="6 12" id="KW-0067">ATP-binding</keyword>
<evidence type="ECO:0000313" key="12">
    <source>
        <dbReference type="EMBL" id="AXK83761.1"/>
    </source>
</evidence>
<keyword evidence="7 9" id="KW-1133">Transmembrane helix</keyword>
<organism evidence="12 13">
    <name type="scientific">Pseudolabrys taiwanensis</name>
    <dbReference type="NCBI Taxonomy" id="331696"/>
    <lineage>
        <taxon>Bacteria</taxon>
        <taxon>Pseudomonadati</taxon>
        <taxon>Pseudomonadota</taxon>
        <taxon>Alphaproteobacteria</taxon>
        <taxon>Hyphomicrobiales</taxon>
        <taxon>Xanthobacteraceae</taxon>
        <taxon>Pseudolabrys</taxon>
    </lineage>
</organism>
<dbReference type="InterPro" id="IPR011527">
    <property type="entry name" value="ABC1_TM_dom"/>
</dbReference>
<evidence type="ECO:0000259" key="10">
    <source>
        <dbReference type="PROSITE" id="PS50893"/>
    </source>
</evidence>
<dbReference type="PANTHER" id="PTHR24221">
    <property type="entry name" value="ATP-BINDING CASSETTE SUB-FAMILY B"/>
    <property type="match status" value="1"/>
</dbReference>
<dbReference type="InterPro" id="IPR039421">
    <property type="entry name" value="Type_1_exporter"/>
</dbReference>
<dbReference type="OrthoDB" id="9804259at2"/>
<evidence type="ECO:0000313" key="13">
    <source>
        <dbReference type="Proteomes" id="UP000254889"/>
    </source>
</evidence>
<dbReference type="InterPro" id="IPR003439">
    <property type="entry name" value="ABC_transporter-like_ATP-bd"/>
</dbReference>
<dbReference type="PROSITE" id="PS00211">
    <property type="entry name" value="ABC_TRANSPORTER_1"/>
    <property type="match status" value="1"/>
</dbReference>